<comment type="similarity">
    <text evidence="2">Belongs to the Rho GDI family.</text>
</comment>
<dbReference type="PANTHER" id="PTHR10980:SF8">
    <property type="entry name" value="RHO GDP-DISSOCIATION INHIBITOR 3"/>
    <property type="match status" value="1"/>
</dbReference>
<keyword evidence="3" id="KW-0343">GTPase activation</keyword>
<organism evidence="6 7">
    <name type="scientific">Crocodylus porosus</name>
    <name type="common">Saltwater crocodile</name>
    <name type="synonym">Estuarine crocodile</name>
    <dbReference type="NCBI Taxonomy" id="8502"/>
    <lineage>
        <taxon>Eukaryota</taxon>
        <taxon>Metazoa</taxon>
        <taxon>Chordata</taxon>
        <taxon>Craniata</taxon>
        <taxon>Vertebrata</taxon>
        <taxon>Euteleostomi</taxon>
        <taxon>Archelosauria</taxon>
        <taxon>Archosauria</taxon>
        <taxon>Crocodylia</taxon>
        <taxon>Longirostres</taxon>
        <taxon>Crocodylidae</taxon>
        <taxon>Crocodylus</taxon>
    </lineage>
</organism>
<dbReference type="GO" id="GO:0007266">
    <property type="term" value="P:Rho protein signal transduction"/>
    <property type="evidence" value="ECO:0007669"/>
    <property type="project" value="InterPro"/>
</dbReference>
<dbReference type="Proteomes" id="UP000594220">
    <property type="component" value="Unplaced"/>
</dbReference>
<sequence length="433" mass="47902">MLLSLSPPSSEPSNPLRFPGCSPRHRPLHEPQLVWCLVMSHLVLRGSPDPGETSLLSSTAEHRREGGEMQSKAALATQRGPDPSRCRSVLRLQMEALAPCLQAACRMPQCQQATAPACPSQPSSRGVSTTGLNWGLVLAFSRRVARRRSPVLGWHLRLPQLEATCGGTRQPRPSLRRPAAAWCGLLGAAPCRVPALSRRDGSRPGTRLTPGSGALRTPGQGGKARGREHPPEDIVADKDGVTLSLEEDVDDVHLAYKTPEKKSLQEIQQLDQDDESLNKYKQALLGPIPVAVDPNLPNIQVTRMTLVCDQAPGPLTMDLAGDLEALKSQSFVLKEGVDYRVKISFKVNREIVCGLKYLHHTYRKGLKMDRDIYMVGSYGPRAEEYEFLTPMEEAPKGMLVRGTYHIKSFFTDDDKTDHLSWAWNLCIKKDWKD</sequence>
<evidence type="ECO:0000313" key="7">
    <source>
        <dbReference type="Proteomes" id="UP000594220"/>
    </source>
</evidence>
<dbReference type="GO" id="GO:0005829">
    <property type="term" value="C:cytosol"/>
    <property type="evidence" value="ECO:0007669"/>
    <property type="project" value="TreeGrafter"/>
</dbReference>
<evidence type="ECO:0000256" key="3">
    <source>
        <dbReference type="ARBA" id="ARBA00022468"/>
    </source>
</evidence>
<dbReference type="GO" id="GO:0005096">
    <property type="term" value="F:GTPase activator activity"/>
    <property type="evidence" value="ECO:0007669"/>
    <property type="project" value="UniProtKB-KW"/>
</dbReference>
<evidence type="ECO:0000256" key="1">
    <source>
        <dbReference type="ARBA" id="ARBA00004496"/>
    </source>
</evidence>
<proteinExistence type="inferred from homology"/>
<name>A0A7M4E575_CROPO</name>
<dbReference type="PANTHER" id="PTHR10980">
    <property type="entry name" value="RHO GDP-DISSOCIATION INHIBITOR"/>
    <property type="match status" value="1"/>
</dbReference>
<reference evidence="6" key="1">
    <citation type="submission" date="2025-08" db="UniProtKB">
        <authorList>
            <consortium name="Ensembl"/>
        </authorList>
    </citation>
    <scope>IDENTIFICATION</scope>
</reference>
<dbReference type="FunFam" id="2.70.50.30:FF:000004">
    <property type="entry name" value="Rho GDP-dissociation inhibitor 1"/>
    <property type="match status" value="1"/>
</dbReference>
<dbReference type="GeneTree" id="ENSGT00390000006233"/>
<evidence type="ECO:0000256" key="5">
    <source>
        <dbReference type="SAM" id="MobiDB-lite"/>
    </source>
</evidence>
<evidence type="ECO:0000256" key="2">
    <source>
        <dbReference type="ARBA" id="ARBA00009758"/>
    </source>
</evidence>
<evidence type="ECO:0000313" key="6">
    <source>
        <dbReference type="Ensembl" id="ENSCPRP00005004557.1"/>
    </source>
</evidence>
<dbReference type="GO" id="GO:0016020">
    <property type="term" value="C:membrane"/>
    <property type="evidence" value="ECO:0007669"/>
    <property type="project" value="TreeGrafter"/>
</dbReference>
<dbReference type="Ensembl" id="ENSCPRT00005005348.1">
    <property type="protein sequence ID" value="ENSCPRP00005004557.1"/>
    <property type="gene ID" value="ENSCPRG00005003321.1"/>
</dbReference>
<feature type="region of interest" description="Disordered" evidence="5">
    <location>
        <begin position="196"/>
        <end position="234"/>
    </location>
</feature>
<dbReference type="InterPro" id="IPR000406">
    <property type="entry name" value="Rho_GDI"/>
</dbReference>
<dbReference type="Pfam" id="PF02115">
    <property type="entry name" value="Rho_GDI"/>
    <property type="match status" value="1"/>
</dbReference>
<keyword evidence="4" id="KW-0963">Cytoplasm</keyword>
<keyword evidence="7" id="KW-1185">Reference proteome</keyword>
<gene>
    <name evidence="6" type="primary">ARHGDIG</name>
</gene>
<comment type="subcellular location">
    <subcellularLocation>
        <location evidence="1">Cytoplasm</location>
    </subcellularLocation>
</comment>
<dbReference type="InterPro" id="IPR024792">
    <property type="entry name" value="RhoGDI_dom_sf"/>
</dbReference>
<dbReference type="SUPFAM" id="SSF81296">
    <property type="entry name" value="E set domains"/>
    <property type="match status" value="1"/>
</dbReference>
<reference evidence="6" key="2">
    <citation type="submission" date="2025-09" db="UniProtKB">
        <authorList>
            <consortium name="Ensembl"/>
        </authorList>
    </citation>
    <scope>IDENTIFICATION</scope>
</reference>
<feature type="region of interest" description="Disordered" evidence="5">
    <location>
        <begin position="48"/>
        <end position="80"/>
    </location>
</feature>
<accession>A0A7M4E575</accession>
<dbReference type="AlphaFoldDB" id="A0A7M4E575"/>
<dbReference type="GO" id="GO:0005094">
    <property type="term" value="F:Rho GDP-dissociation inhibitor activity"/>
    <property type="evidence" value="ECO:0007669"/>
    <property type="project" value="InterPro"/>
</dbReference>
<evidence type="ECO:0000256" key="4">
    <source>
        <dbReference type="ARBA" id="ARBA00022490"/>
    </source>
</evidence>
<protein>
    <submittedName>
        <fullName evidence="6">Rho GDP dissociation inhibitor gamma</fullName>
    </submittedName>
</protein>
<dbReference type="InterPro" id="IPR014756">
    <property type="entry name" value="Ig_E-set"/>
</dbReference>
<dbReference type="PRINTS" id="PR00492">
    <property type="entry name" value="RHOGDI"/>
</dbReference>
<feature type="compositionally biased region" description="Basic and acidic residues" evidence="5">
    <location>
        <begin position="225"/>
        <end position="234"/>
    </location>
</feature>
<dbReference type="Gene3D" id="2.70.50.30">
    <property type="entry name" value="Coagulation Factor XIII, subunit A, domain 1"/>
    <property type="match status" value="1"/>
</dbReference>